<sequence length="105" mass="12524">MVKSKGYSGGLWRVFTVRRANAVQFPPKAMFSFIHWWVIPKGIEERIEGIEKSFLVWTFERKEEYKITINSKYFALRDENMETPTRLRMLDTNHDVHRVSEKSVT</sequence>
<dbReference type="AlphaFoldDB" id="A0AAV4NPQ6"/>
<evidence type="ECO:0000313" key="1">
    <source>
        <dbReference type="EMBL" id="GIX86761.1"/>
    </source>
</evidence>
<accession>A0AAV4NPQ6</accession>
<protein>
    <submittedName>
        <fullName evidence="1">Uncharacterized protein</fullName>
    </submittedName>
</protein>
<keyword evidence="2" id="KW-1185">Reference proteome</keyword>
<comment type="caution">
    <text evidence="1">The sequence shown here is derived from an EMBL/GenBank/DDBJ whole genome shotgun (WGS) entry which is preliminary data.</text>
</comment>
<proteinExistence type="predicted"/>
<dbReference type="EMBL" id="BPLR01003614">
    <property type="protein sequence ID" value="GIX86761.1"/>
    <property type="molecule type" value="Genomic_DNA"/>
</dbReference>
<evidence type="ECO:0000313" key="2">
    <source>
        <dbReference type="Proteomes" id="UP001054945"/>
    </source>
</evidence>
<organism evidence="1 2">
    <name type="scientific">Caerostris extrusa</name>
    <name type="common">Bark spider</name>
    <name type="synonym">Caerostris bankana</name>
    <dbReference type="NCBI Taxonomy" id="172846"/>
    <lineage>
        <taxon>Eukaryota</taxon>
        <taxon>Metazoa</taxon>
        <taxon>Ecdysozoa</taxon>
        <taxon>Arthropoda</taxon>
        <taxon>Chelicerata</taxon>
        <taxon>Arachnida</taxon>
        <taxon>Araneae</taxon>
        <taxon>Araneomorphae</taxon>
        <taxon>Entelegynae</taxon>
        <taxon>Araneoidea</taxon>
        <taxon>Araneidae</taxon>
        <taxon>Caerostris</taxon>
    </lineage>
</organism>
<dbReference type="Proteomes" id="UP001054945">
    <property type="component" value="Unassembled WGS sequence"/>
</dbReference>
<name>A0AAV4NPQ6_CAEEX</name>
<gene>
    <name evidence="1" type="ORF">CEXT_317041</name>
</gene>
<reference evidence="1 2" key="1">
    <citation type="submission" date="2021-06" db="EMBL/GenBank/DDBJ databases">
        <title>Caerostris extrusa draft genome.</title>
        <authorList>
            <person name="Kono N."/>
            <person name="Arakawa K."/>
        </authorList>
    </citation>
    <scope>NUCLEOTIDE SEQUENCE [LARGE SCALE GENOMIC DNA]</scope>
</reference>